<comment type="caution">
    <text evidence="2">The sequence shown here is derived from an EMBL/GenBank/DDBJ whole genome shotgun (WGS) entry which is preliminary data.</text>
</comment>
<proteinExistence type="predicted"/>
<sequence length="163" mass="17814">MKPRLLLTVIAVAALVIAGAAVIVLAANQPPQRPLTQYDSSYPKDSMSGPECPNIVTMYFKTDEAMTRAASRVEGDGRFYNTVQETKAQGYERFKKIFKDQPELVALAKPETLPASIMFSVDGSLSRSAVLSELRSTYASADVPDPCEFASRVPRPTATRPTR</sequence>
<dbReference type="RefSeq" id="WP_209633239.1">
    <property type="nucleotide sequence ID" value="NZ_JAGINW010000001.1"/>
</dbReference>
<evidence type="ECO:0000313" key="3">
    <source>
        <dbReference type="Proteomes" id="UP001519332"/>
    </source>
</evidence>
<evidence type="ECO:0000313" key="2">
    <source>
        <dbReference type="EMBL" id="MBP2319700.1"/>
    </source>
</evidence>
<organism evidence="2 3">
    <name type="scientific">Kibdelosporangium banguiense</name>
    <dbReference type="NCBI Taxonomy" id="1365924"/>
    <lineage>
        <taxon>Bacteria</taxon>
        <taxon>Bacillati</taxon>
        <taxon>Actinomycetota</taxon>
        <taxon>Actinomycetes</taxon>
        <taxon>Pseudonocardiales</taxon>
        <taxon>Pseudonocardiaceae</taxon>
        <taxon>Kibdelosporangium</taxon>
    </lineage>
</organism>
<protein>
    <recommendedName>
        <fullName evidence="4">FtsX extracellular domain-containing protein</fullName>
    </recommendedName>
</protein>
<keyword evidence="3" id="KW-1185">Reference proteome</keyword>
<evidence type="ECO:0000256" key="1">
    <source>
        <dbReference type="SAM" id="SignalP"/>
    </source>
</evidence>
<dbReference type="Proteomes" id="UP001519332">
    <property type="component" value="Unassembled WGS sequence"/>
</dbReference>
<feature type="signal peptide" evidence="1">
    <location>
        <begin position="1"/>
        <end position="26"/>
    </location>
</feature>
<accession>A0ABS4T6F5</accession>
<dbReference type="EMBL" id="JAGINW010000001">
    <property type="protein sequence ID" value="MBP2319700.1"/>
    <property type="molecule type" value="Genomic_DNA"/>
</dbReference>
<name>A0ABS4T6F5_9PSEU</name>
<feature type="chain" id="PRO_5045638919" description="FtsX extracellular domain-containing protein" evidence="1">
    <location>
        <begin position="27"/>
        <end position="163"/>
    </location>
</feature>
<gene>
    <name evidence="2" type="ORF">JOF56_000085</name>
</gene>
<keyword evidence="1" id="KW-0732">Signal</keyword>
<evidence type="ECO:0008006" key="4">
    <source>
        <dbReference type="Google" id="ProtNLM"/>
    </source>
</evidence>
<reference evidence="2 3" key="1">
    <citation type="submission" date="2021-03" db="EMBL/GenBank/DDBJ databases">
        <title>Sequencing the genomes of 1000 actinobacteria strains.</title>
        <authorList>
            <person name="Klenk H.-P."/>
        </authorList>
    </citation>
    <scope>NUCLEOTIDE SEQUENCE [LARGE SCALE GENOMIC DNA]</scope>
    <source>
        <strain evidence="2 3">DSM 46670</strain>
    </source>
</reference>